<dbReference type="OrthoDB" id="9762883at2"/>
<name>A0A0S2KGU3_9GAMM</name>
<evidence type="ECO:0000313" key="4">
    <source>
        <dbReference type="Proteomes" id="UP000065641"/>
    </source>
</evidence>
<dbReference type="InterPro" id="IPR001460">
    <property type="entry name" value="PCN-bd_Tpept"/>
</dbReference>
<protein>
    <submittedName>
        <fullName evidence="3">Beta-lactamase</fullName>
    </submittedName>
</protein>
<gene>
    <name evidence="3" type="ORF">PS2015_2909</name>
</gene>
<reference evidence="3 4" key="1">
    <citation type="submission" date="2015-11" db="EMBL/GenBank/DDBJ databases">
        <authorList>
            <person name="Zhang Y."/>
            <person name="Guo Z."/>
        </authorList>
    </citation>
    <scope>NUCLEOTIDE SEQUENCE [LARGE SCALE GENOMIC DNA]</scope>
    <source>
        <strain evidence="3 4">KCTC 32221</strain>
    </source>
</reference>
<dbReference type="KEGG" id="pspi:PS2015_2909"/>
<dbReference type="RefSeq" id="WP_058022919.1">
    <property type="nucleotide sequence ID" value="NZ_CP013189.1"/>
</dbReference>
<organism evidence="3 4">
    <name type="scientific">Pseudohongiella spirulinae</name>
    <dbReference type="NCBI Taxonomy" id="1249552"/>
    <lineage>
        <taxon>Bacteria</taxon>
        <taxon>Pseudomonadati</taxon>
        <taxon>Pseudomonadota</taxon>
        <taxon>Gammaproteobacteria</taxon>
        <taxon>Pseudomonadales</taxon>
        <taxon>Pseudohongiellaceae</taxon>
        <taxon>Pseudohongiella</taxon>
    </lineage>
</organism>
<dbReference type="Gene3D" id="3.40.710.10">
    <property type="entry name" value="DD-peptidase/beta-lactamase superfamily"/>
    <property type="match status" value="1"/>
</dbReference>
<sequence precursor="true">MKRVFAALLMLCTTLVDADDWQDSPAVAALFRAQNISGTFVVYDVSANQMIGFDHHRANLRYPPAATFNLPHTLIGLSTGSVSDLDDSRSLDISLREALISHDPDAYQTLARLIGPIQMQWHLSALIYGNREFGSVLDTFWHDGPLQISAIEQVRFLSLLSRDALPFSREILSDVRELVLQEQGDDWRLYAISGIDEASGTGVGWWVGWLTRGEQLYTFALNLDVNNESDITQQVQLGRKSLTAMGLLELK</sequence>
<dbReference type="AlphaFoldDB" id="A0A0S2KGU3"/>
<feature type="signal peptide" evidence="1">
    <location>
        <begin position="1"/>
        <end position="18"/>
    </location>
</feature>
<evidence type="ECO:0000313" key="3">
    <source>
        <dbReference type="EMBL" id="ALO47537.1"/>
    </source>
</evidence>
<evidence type="ECO:0000259" key="2">
    <source>
        <dbReference type="Pfam" id="PF00905"/>
    </source>
</evidence>
<dbReference type="EMBL" id="CP013189">
    <property type="protein sequence ID" value="ALO47537.1"/>
    <property type="molecule type" value="Genomic_DNA"/>
</dbReference>
<dbReference type="GO" id="GO:0008658">
    <property type="term" value="F:penicillin binding"/>
    <property type="evidence" value="ECO:0007669"/>
    <property type="project" value="InterPro"/>
</dbReference>
<feature type="chain" id="PRO_5006601678" evidence="1">
    <location>
        <begin position="19"/>
        <end position="251"/>
    </location>
</feature>
<dbReference type="InterPro" id="IPR012338">
    <property type="entry name" value="Beta-lactam/transpept-like"/>
</dbReference>
<accession>A0A0S2KGU3</accession>
<feature type="domain" description="Penicillin-binding protein transpeptidase" evidence="2">
    <location>
        <begin position="88"/>
        <end position="229"/>
    </location>
</feature>
<proteinExistence type="predicted"/>
<dbReference type="Pfam" id="PF00905">
    <property type="entry name" value="Transpeptidase"/>
    <property type="match status" value="1"/>
</dbReference>
<keyword evidence="4" id="KW-1185">Reference proteome</keyword>
<dbReference type="SUPFAM" id="SSF56601">
    <property type="entry name" value="beta-lactamase/transpeptidase-like"/>
    <property type="match status" value="1"/>
</dbReference>
<dbReference type="Proteomes" id="UP000065641">
    <property type="component" value="Chromosome"/>
</dbReference>
<keyword evidence="1" id="KW-0732">Signal</keyword>
<evidence type="ECO:0000256" key="1">
    <source>
        <dbReference type="SAM" id="SignalP"/>
    </source>
</evidence>
<dbReference type="STRING" id="1249552.PS2015_2909"/>